<feature type="domain" description="Gfo/Idh/MocA-like oxidoreductase N-terminal" evidence="2">
    <location>
        <begin position="18"/>
        <end position="133"/>
    </location>
</feature>
<gene>
    <name evidence="5" type="ORF">E6G98_02650</name>
    <name evidence="4" type="ORF">E6G99_04220</name>
</gene>
<sequence length="323" mass="35555">MAGAGNARRTAVTLRRTKVAVIGLGQWGRNHARIYAGLPDVELAAVVDVNNADLRGFAHRYKAEAFTDYRKVLGRVEAVSVVVPTNLHFEVAKAFLEADAHVLVEKPMTATTAEAAGLVELARRKNKMLLVGHIERFKPAVRRLVELARKPMFIQARRVRPYDGARTMDVGVVMDLMIHDIDVVLSLVRGGRIVELGGIAVRVHNSQEDLAVAHLTLSTGCVAWLLASRVSADKAAEIEVTTPDRVIRLDYLKQRLAIHPFHGEVEDMAIHGDEPLRAELRHFINCVNGEEQPLVSGEDGLQALEVAHRLLQQMSTVAPPVKV</sequence>
<evidence type="ECO:0000313" key="6">
    <source>
        <dbReference type="Proteomes" id="UP000315217"/>
    </source>
</evidence>
<comment type="similarity">
    <text evidence="1">Belongs to the Gfo/Idh/MocA family.</text>
</comment>
<accession>A0A537LX72</accession>
<evidence type="ECO:0000313" key="7">
    <source>
        <dbReference type="Proteomes" id="UP000318661"/>
    </source>
</evidence>
<dbReference type="PANTHER" id="PTHR43377">
    <property type="entry name" value="BILIVERDIN REDUCTASE A"/>
    <property type="match status" value="1"/>
</dbReference>
<dbReference type="SUPFAM" id="SSF51735">
    <property type="entry name" value="NAD(P)-binding Rossmann-fold domains"/>
    <property type="match status" value="1"/>
</dbReference>
<comment type="caution">
    <text evidence="5">The sequence shown here is derived from an EMBL/GenBank/DDBJ whole genome shotgun (WGS) entry which is preliminary data.</text>
</comment>
<dbReference type="SUPFAM" id="SSF55347">
    <property type="entry name" value="Glyceraldehyde-3-phosphate dehydrogenase-like, C-terminal domain"/>
    <property type="match status" value="1"/>
</dbReference>
<dbReference type="AlphaFoldDB" id="A0A537LX72"/>
<dbReference type="GO" id="GO:0000166">
    <property type="term" value="F:nucleotide binding"/>
    <property type="evidence" value="ECO:0007669"/>
    <property type="project" value="InterPro"/>
</dbReference>
<organism evidence="5 6">
    <name type="scientific">Candidatus Segetimicrobium genomatis</name>
    <dbReference type="NCBI Taxonomy" id="2569760"/>
    <lineage>
        <taxon>Bacteria</taxon>
        <taxon>Bacillati</taxon>
        <taxon>Candidatus Sysuimicrobiota</taxon>
        <taxon>Candidatus Sysuimicrobiia</taxon>
        <taxon>Candidatus Sysuimicrobiales</taxon>
        <taxon>Candidatus Segetimicrobiaceae</taxon>
        <taxon>Candidatus Segetimicrobium</taxon>
    </lineage>
</organism>
<dbReference type="InterPro" id="IPR036291">
    <property type="entry name" value="NAD(P)-bd_dom_sf"/>
</dbReference>
<dbReference type="Pfam" id="PF02894">
    <property type="entry name" value="GFO_IDH_MocA_C"/>
    <property type="match status" value="1"/>
</dbReference>
<protein>
    <submittedName>
        <fullName evidence="5">Gfo/Idh/MocA family oxidoreductase</fullName>
    </submittedName>
</protein>
<evidence type="ECO:0000259" key="3">
    <source>
        <dbReference type="Pfam" id="PF02894"/>
    </source>
</evidence>
<proteinExistence type="inferred from homology"/>
<dbReference type="EMBL" id="VBAI01000019">
    <property type="protein sequence ID" value="TMJ12572.1"/>
    <property type="molecule type" value="Genomic_DNA"/>
</dbReference>
<name>A0A537LX72_9BACT</name>
<evidence type="ECO:0000313" key="5">
    <source>
        <dbReference type="EMBL" id="TMJ12572.1"/>
    </source>
</evidence>
<reference evidence="6 7" key="1">
    <citation type="journal article" date="2019" name="Nat. Microbiol.">
        <title>Mediterranean grassland soil C-N compound turnover is dependent on rainfall and depth, and is mediated by genomically divergent microorganisms.</title>
        <authorList>
            <person name="Diamond S."/>
            <person name="Andeer P.F."/>
            <person name="Li Z."/>
            <person name="Crits-Christoph A."/>
            <person name="Burstein D."/>
            <person name="Anantharaman K."/>
            <person name="Lane K.R."/>
            <person name="Thomas B.C."/>
            <person name="Pan C."/>
            <person name="Northen T.R."/>
            <person name="Banfield J.F."/>
        </authorList>
    </citation>
    <scope>NUCLEOTIDE SEQUENCE [LARGE SCALE GENOMIC DNA]</scope>
    <source>
        <strain evidence="5">NP_1</strain>
        <strain evidence="4">NP_2</strain>
    </source>
</reference>
<dbReference type="Proteomes" id="UP000318661">
    <property type="component" value="Unassembled WGS sequence"/>
</dbReference>
<evidence type="ECO:0000313" key="4">
    <source>
        <dbReference type="EMBL" id="TMJ08558.1"/>
    </source>
</evidence>
<dbReference type="Proteomes" id="UP000315217">
    <property type="component" value="Unassembled WGS sequence"/>
</dbReference>
<dbReference type="Gene3D" id="3.30.360.10">
    <property type="entry name" value="Dihydrodipicolinate Reductase, domain 2"/>
    <property type="match status" value="1"/>
</dbReference>
<evidence type="ECO:0000256" key="1">
    <source>
        <dbReference type="ARBA" id="ARBA00010928"/>
    </source>
</evidence>
<dbReference type="InterPro" id="IPR004104">
    <property type="entry name" value="Gfo/Idh/MocA-like_OxRdtase_C"/>
</dbReference>
<dbReference type="EMBL" id="VBAJ01000092">
    <property type="protein sequence ID" value="TMJ08558.1"/>
    <property type="molecule type" value="Genomic_DNA"/>
</dbReference>
<feature type="domain" description="Gfo/Idh/MocA-like oxidoreductase C-terminal" evidence="3">
    <location>
        <begin position="168"/>
        <end position="322"/>
    </location>
</feature>
<dbReference type="InterPro" id="IPR000683">
    <property type="entry name" value="Gfo/Idh/MocA-like_OxRdtase_N"/>
</dbReference>
<dbReference type="Pfam" id="PF01408">
    <property type="entry name" value="GFO_IDH_MocA"/>
    <property type="match status" value="1"/>
</dbReference>
<dbReference type="InterPro" id="IPR051450">
    <property type="entry name" value="Gfo/Idh/MocA_Oxidoreductases"/>
</dbReference>
<dbReference type="PANTHER" id="PTHR43377:SF1">
    <property type="entry name" value="BILIVERDIN REDUCTASE A"/>
    <property type="match status" value="1"/>
</dbReference>
<dbReference type="Gene3D" id="3.40.50.720">
    <property type="entry name" value="NAD(P)-binding Rossmann-like Domain"/>
    <property type="match status" value="1"/>
</dbReference>
<evidence type="ECO:0000259" key="2">
    <source>
        <dbReference type="Pfam" id="PF01408"/>
    </source>
</evidence>